<dbReference type="PROSITE" id="PS50828">
    <property type="entry name" value="SMR"/>
    <property type="match status" value="1"/>
</dbReference>
<dbReference type="InterPro" id="IPR002625">
    <property type="entry name" value="Smr_dom"/>
</dbReference>
<dbReference type="Proteomes" id="UP000019402">
    <property type="component" value="Unassembled WGS sequence"/>
</dbReference>
<dbReference type="eggNOG" id="COG1193">
    <property type="taxonomic scope" value="Bacteria"/>
</dbReference>
<dbReference type="SUPFAM" id="SSF158949">
    <property type="entry name" value="Smr-associated domain-like"/>
    <property type="match status" value="1"/>
</dbReference>
<evidence type="ECO:0000313" key="2">
    <source>
        <dbReference type="EMBL" id="GAF02305.1"/>
    </source>
</evidence>
<reference evidence="2 3" key="1">
    <citation type="journal article" date="2014" name="Genome Announc.">
        <title>Draft Genome Sequence of Cytophaga fermentans JCM 21142T, a Facultative Anaerobe Isolated from Marine Mud.</title>
        <authorList>
            <person name="Starns D."/>
            <person name="Oshima K."/>
            <person name="Suda W."/>
            <person name="Iino T."/>
            <person name="Yuki M."/>
            <person name="Inoue J."/>
            <person name="Kitamura K."/>
            <person name="Iida T."/>
            <person name="Darby A."/>
            <person name="Hattori M."/>
            <person name="Ohkuma M."/>
        </authorList>
    </citation>
    <scope>NUCLEOTIDE SEQUENCE [LARGE SCALE GENOMIC DNA]</scope>
    <source>
        <strain evidence="2 3">JCM 21142</strain>
    </source>
</reference>
<protein>
    <submittedName>
        <fullName evidence="2">Recombination and DNA strand exchange inhibitor protein</fullName>
    </submittedName>
</protein>
<dbReference type="Pfam" id="PF01713">
    <property type="entry name" value="Smr"/>
    <property type="match status" value="1"/>
</dbReference>
<dbReference type="EMBL" id="BAMD01000008">
    <property type="protein sequence ID" value="GAF02305.1"/>
    <property type="molecule type" value="Genomic_DNA"/>
</dbReference>
<dbReference type="Pfam" id="PF09640">
    <property type="entry name" value="DUF2027"/>
    <property type="match status" value="1"/>
</dbReference>
<keyword evidence="3" id="KW-1185">Reference proteome</keyword>
<name>W7XVS3_9BACT</name>
<dbReference type="InterPro" id="IPR036781">
    <property type="entry name" value="Smr_assoc-like_sf"/>
</dbReference>
<organism evidence="2 3">
    <name type="scientific">Saccharicrinis fermentans DSM 9555 = JCM 21142</name>
    <dbReference type="NCBI Taxonomy" id="869213"/>
    <lineage>
        <taxon>Bacteria</taxon>
        <taxon>Pseudomonadati</taxon>
        <taxon>Bacteroidota</taxon>
        <taxon>Bacteroidia</taxon>
        <taxon>Marinilabiliales</taxon>
        <taxon>Marinilabiliaceae</taxon>
        <taxon>Saccharicrinis</taxon>
    </lineage>
</organism>
<dbReference type="InterPro" id="IPR036063">
    <property type="entry name" value="Smr_dom_sf"/>
</dbReference>
<feature type="domain" description="Smr" evidence="1">
    <location>
        <begin position="284"/>
        <end position="362"/>
    </location>
</feature>
<evidence type="ECO:0000259" key="1">
    <source>
        <dbReference type="PROSITE" id="PS50828"/>
    </source>
</evidence>
<gene>
    <name evidence="2" type="ORF">JCM21142_3939</name>
</gene>
<dbReference type="STRING" id="869213.GCA_000517085_01184"/>
<accession>W7XVS3</accession>
<proteinExistence type="predicted"/>
<dbReference type="InterPro" id="IPR018598">
    <property type="entry name" value="DUF2027"/>
</dbReference>
<evidence type="ECO:0000313" key="3">
    <source>
        <dbReference type="Proteomes" id="UP000019402"/>
    </source>
</evidence>
<sequence length="362" mass="41481">MTVKHCQTTQVKDGCFTANQILINYKQYIQMKISVGDKVRFLNEVGGGVVSRTEGDKMIYVLDEDGFEVPALRTEVVIVGKKATVDTPANQTSQVEPDGYEFEESPEEGEPKLMLACTRDESLTGNIRLYLVNDSNFFVFYTIGRYNNAKISNAYHGVVEPNTKIALDNMAIHYVDGVEYECQLMLFRKSKEYTPYKPLVKKIKLSGSKLLKDNSYVSNDYMDDKALLVYLVKDTFEKKLEELSAKDIKNVVAQKEQKPKGKKAVRRNDKEILEVDLHIHELLDDTRGMSNKEMLEYQLTKFHEIMKENKNQANRKIVFIHGKGNGILKSEIIKNLKKNYTWHSYQDASFEQYGFGATMVTI</sequence>
<dbReference type="AlphaFoldDB" id="W7XVS3"/>
<dbReference type="Gene3D" id="2.60.40.1600">
    <property type="entry name" value="Smr-associated-like"/>
    <property type="match status" value="1"/>
</dbReference>
<dbReference type="Gene3D" id="3.30.1370.110">
    <property type="match status" value="1"/>
</dbReference>
<comment type="caution">
    <text evidence="2">The sequence shown here is derived from an EMBL/GenBank/DDBJ whole genome shotgun (WGS) entry which is preliminary data.</text>
</comment>